<evidence type="ECO:0000256" key="3">
    <source>
        <dbReference type="ARBA" id="ARBA00005026"/>
    </source>
</evidence>
<keyword evidence="14" id="KW-1185">Reference proteome</keyword>
<dbReference type="Pfam" id="PF19305">
    <property type="entry name" value="MmgE_PrpD_C"/>
    <property type="match status" value="1"/>
</dbReference>
<dbReference type="InterPro" id="IPR042183">
    <property type="entry name" value="MmgE/PrpD_sf_1"/>
</dbReference>
<dbReference type="NCBIfam" id="NF006943">
    <property type="entry name" value="PRK09425.1"/>
    <property type="match status" value="1"/>
</dbReference>
<dbReference type="InterPro" id="IPR045337">
    <property type="entry name" value="MmgE_PrpD_C"/>
</dbReference>
<comment type="pathway">
    <text evidence="3">Organic acid metabolism; propanoate degradation.</text>
</comment>
<dbReference type="OrthoDB" id="9797528at2"/>
<reference evidence="13 14" key="1">
    <citation type="submission" date="2014-05" db="EMBL/GenBank/DDBJ databases">
        <authorList>
            <person name="Rizzardi K."/>
            <person name="Winiecka-Krusnell J."/>
            <person name="Ramliden M."/>
            <person name="Alm E."/>
            <person name="Andersson S."/>
            <person name="Byfors S."/>
        </authorList>
    </citation>
    <scope>NUCLEOTIDE SEQUENCE [LARGE SCALE GENOMIC DNA]</scope>
    <source>
        <strain evidence="13 14">LEGN</strain>
    </source>
</reference>
<evidence type="ECO:0000313" key="13">
    <source>
        <dbReference type="EMBL" id="KGP63808.1"/>
    </source>
</evidence>
<dbReference type="EC" id="4.2.1.79" evidence="6"/>
<dbReference type="InterPro" id="IPR012705">
    <property type="entry name" value="2Me_IsoCit_deHydtase_PrpD"/>
</dbReference>
<evidence type="ECO:0000256" key="10">
    <source>
        <dbReference type="ARBA" id="ARBA00023501"/>
    </source>
</evidence>
<dbReference type="InterPro" id="IPR045336">
    <property type="entry name" value="MmgE_PrpD_N"/>
</dbReference>
<evidence type="ECO:0000256" key="2">
    <source>
        <dbReference type="ARBA" id="ARBA00004717"/>
    </source>
</evidence>
<evidence type="ECO:0000259" key="12">
    <source>
        <dbReference type="Pfam" id="PF19305"/>
    </source>
</evidence>
<dbReference type="InterPro" id="IPR036148">
    <property type="entry name" value="MmgE/PrpD_sf"/>
</dbReference>
<feature type="domain" description="MmgE/PrpD C-terminal" evidence="12">
    <location>
        <begin position="288"/>
        <end position="458"/>
    </location>
</feature>
<evidence type="ECO:0000313" key="14">
    <source>
        <dbReference type="Proteomes" id="UP000054422"/>
    </source>
</evidence>
<organism evidence="13 14">
    <name type="scientific">Legionella norrlandica</name>
    <dbReference type="NCBI Taxonomy" id="1498499"/>
    <lineage>
        <taxon>Bacteria</taxon>
        <taxon>Pseudomonadati</taxon>
        <taxon>Pseudomonadota</taxon>
        <taxon>Gammaproteobacteria</taxon>
        <taxon>Legionellales</taxon>
        <taxon>Legionellaceae</taxon>
        <taxon>Legionella</taxon>
    </lineage>
</organism>
<dbReference type="Gene3D" id="3.30.1330.120">
    <property type="entry name" value="2-methylcitrate dehydratase PrpD"/>
    <property type="match status" value="1"/>
</dbReference>
<dbReference type="Proteomes" id="UP000054422">
    <property type="component" value="Unassembled WGS sequence"/>
</dbReference>
<sequence>MHKYVEDNVKPDYDQVIADIADYVLNKKIDSALAYETARLCLMDTLGCGMLALNFRECTKLLGPIVPGATLPGGARVPGTHYELEPVQAAFNIGAMIRWLDFNDTWLAAEWGHPSDNLGAILAVADYLCRENCCQGKAPILMHDVLTAMIKAHEIQGCLALENSFNRVGLDHVILVKLASAAVAAQLFGADRDMMLRTLSQVFVDGQSLRTYRHAPNAGSRKSWAAGDATSRAVRLALIAKAGEMGYPSALTAPTWGFYDVLFGKKHFKFQRPYGSYVMENVLFKLSYPAEFHAQTAVECAVKLHPLVRERFEDIAKIELVTHESAIRIISKKGALHNPADRDHCLQYMVAIGLLFGDLKAEHYEDDVASDPKIDALRDKMHVIENEQFSRDYHDPEKRSIANSLKLVFKDGSESDLVTVEYPIGHKRRREEGIPVLISKFKKNISTRFPAEHVEKIVYVMSDTKTLSAMKVSDFMAMWVID</sequence>
<evidence type="ECO:0000256" key="9">
    <source>
        <dbReference type="ARBA" id="ARBA00023239"/>
    </source>
</evidence>
<dbReference type="STRING" id="1498499.EP47_12300"/>
<dbReference type="FunFam" id="3.30.1330.120:FF:000001">
    <property type="entry name" value="2-methylcitrate dehydratase"/>
    <property type="match status" value="1"/>
</dbReference>
<dbReference type="NCBIfam" id="TIGR02330">
    <property type="entry name" value="prpD"/>
    <property type="match status" value="1"/>
</dbReference>
<comment type="catalytic activity">
    <reaction evidence="10">
        <text>citrate = D-threo-isocitrate</text>
        <dbReference type="Rhea" id="RHEA:10336"/>
        <dbReference type="ChEBI" id="CHEBI:15562"/>
        <dbReference type="ChEBI" id="CHEBI:16947"/>
        <dbReference type="EC" id="4.2.1.3"/>
    </reaction>
</comment>
<evidence type="ECO:0000256" key="6">
    <source>
        <dbReference type="ARBA" id="ARBA00013124"/>
    </source>
</evidence>
<dbReference type="Gene3D" id="1.10.4100.10">
    <property type="entry name" value="2-methylcitrate dehydratase PrpD"/>
    <property type="match status" value="1"/>
</dbReference>
<dbReference type="GO" id="GO:0019679">
    <property type="term" value="P:propionate metabolic process, methylcitrate cycle"/>
    <property type="evidence" value="ECO:0007669"/>
    <property type="project" value="InterPro"/>
</dbReference>
<dbReference type="InterPro" id="IPR042188">
    <property type="entry name" value="MmgE/PrpD_sf_2"/>
</dbReference>
<dbReference type="UniPathway" id="UPA00946"/>
<dbReference type="RefSeq" id="WP_035887771.1">
    <property type="nucleotide sequence ID" value="NZ_JNCF01000009.1"/>
</dbReference>
<proteinExistence type="inferred from homology"/>
<evidence type="ECO:0000256" key="8">
    <source>
        <dbReference type="ARBA" id="ARBA00022532"/>
    </source>
</evidence>
<dbReference type="PANTHER" id="PTHR16943:SF8">
    <property type="entry name" value="2-METHYLCITRATE DEHYDRATASE"/>
    <property type="match status" value="1"/>
</dbReference>
<dbReference type="AlphaFoldDB" id="A0A0A2T8Q4"/>
<dbReference type="PANTHER" id="PTHR16943">
    <property type="entry name" value="2-METHYLCITRATE DEHYDRATASE-RELATED"/>
    <property type="match status" value="1"/>
</dbReference>
<evidence type="ECO:0000256" key="7">
    <source>
        <dbReference type="ARBA" id="ARBA00017240"/>
    </source>
</evidence>
<comment type="similarity">
    <text evidence="4">Belongs to the PrpD family.</text>
</comment>
<dbReference type="GO" id="GO:0003994">
    <property type="term" value="F:aconitate hydratase activity"/>
    <property type="evidence" value="ECO:0007669"/>
    <property type="project" value="UniProtKB-EC"/>
</dbReference>
<dbReference type="EMBL" id="JNCF01000009">
    <property type="protein sequence ID" value="KGP63808.1"/>
    <property type="molecule type" value="Genomic_DNA"/>
</dbReference>
<comment type="caution">
    <text evidence="13">The sequence shown here is derived from an EMBL/GenBank/DDBJ whole genome shotgun (WGS) entry which is preliminary data.</text>
</comment>
<dbReference type="InterPro" id="IPR005656">
    <property type="entry name" value="MmgE_PrpD"/>
</dbReference>
<dbReference type="Pfam" id="PF03972">
    <property type="entry name" value="MmgE_PrpD_N"/>
    <property type="match status" value="1"/>
</dbReference>
<evidence type="ECO:0000256" key="4">
    <source>
        <dbReference type="ARBA" id="ARBA00006174"/>
    </source>
</evidence>
<dbReference type="EC" id="4.2.1.3" evidence="5"/>
<evidence type="ECO:0000259" key="11">
    <source>
        <dbReference type="Pfam" id="PF03972"/>
    </source>
</evidence>
<accession>A0A0A2T8Q4</accession>
<gene>
    <name evidence="13" type="primary">prpD</name>
    <name evidence="13" type="ORF">EP47_12300</name>
</gene>
<name>A0A0A2T8Q4_9GAMM</name>
<dbReference type="SUPFAM" id="SSF103378">
    <property type="entry name" value="2-methylcitrate dehydratase PrpD"/>
    <property type="match status" value="1"/>
</dbReference>
<evidence type="ECO:0000256" key="5">
    <source>
        <dbReference type="ARBA" id="ARBA00012926"/>
    </source>
</evidence>
<comment type="pathway">
    <text evidence="2">Carbohydrate metabolism; tricarboxylic acid cycle; isocitrate from oxaloacetate: step 2/2.</text>
</comment>
<protein>
    <recommendedName>
        <fullName evidence="7">2-methylcitrate dehydratase</fullName>
        <ecNumber evidence="5">4.2.1.3</ecNumber>
        <ecNumber evidence="6">4.2.1.79</ecNumber>
    </recommendedName>
</protein>
<dbReference type="GO" id="GO:0051537">
    <property type="term" value="F:2 iron, 2 sulfur cluster binding"/>
    <property type="evidence" value="ECO:0007669"/>
    <property type="project" value="InterPro"/>
</dbReference>
<dbReference type="GO" id="GO:0047547">
    <property type="term" value="F:2-methylcitrate dehydratase activity"/>
    <property type="evidence" value="ECO:0007669"/>
    <property type="project" value="UniProtKB-EC"/>
</dbReference>
<keyword evidence="9 13" id="KW-0456">Lyase</keyword>
<keyword evidence="8" id="KW-0816">Tricarboxylic acid cycle</keyword>
<dbReference type="GO" id="GO:0006099">
    <property type="term" value="P:tricarboxylic acid cycle"/>
    <property type="evidence" value="ECO:0007669"/>
    <property type="project" value="UniProtKB-KW"/>
</dbReference>
<evidence type="ECO:0000256" key="1">
    <source>
        <dbReference type="ARBA" id="ARBA00000096"/>
    </source>
</evidence>
<feature type="domain" description="MmgE/PrpD N-terminal" evidence="11">
    <location>
        <begin position="19"/>
        <end position="271"/>
    </location>
</feature>
<comment type="catalytic activity">
    <reaction evidence="1">
        <text>(2S,3S)-2-methylcitrate = 2-methyl-cis-aconitate + H2O</text>
        <dbReference type="Rhea" id="RHEA:17725"/>
        <dbReference type="ChEBI" id="CHEBI:15377"/>
        <dbReference type="ChEBI" id="CHEBI:57872"/>
        <dbReference type="ChEBI" id="CHEBI:58853"/>
        <dbReference type="EC" id="4.2.1.79"/>
    </reaction>
</comment>